<feature type="region of interest" description="Disordered" evidence="7">
    <location>
        <begin position="1148"/>
        <end position="1167"/>
    </location>
</feature>
<keyword evidence="2" id="KW-0547">Nucleotide-binding</keyword>
<feature type="region of interest" description="Disordered" evidence="7">
    <location>
        <begin position="277"/>
        <end position="315"/>
    </location>
</feature>
<feature type="compositionally biased region" description="Acidic residues" evidence="7">
    <location>
        <begin position="541"/>
        <end position="555"/>
    </location>
</feature>
<dbReference type="FunFam" id="3.40.50.300:FF:000500">
    <property type="entry name" value="ATP-dependent RNA helicase DHX29"/>
    <property type="match status" value="1"/>
</dbReference>
<dbReference type="SMART" id="SM00487">
    <property type="entry name" value="DEXDc"/>
    <property type="match status" value="1"/>
</dbReference>
<dbReference type="Proteomes" id="UP001209570">
    <property type="component" value="Unassembled WGS sequence"/>
</dbReference>
<dbReference type="GO" id="GO:0003723">
    <property type="term" value="F:RNA binding"/>
    <property type="evidence" value="ECO:0007669"/>
    <property type="project" value="TreeGrafter"/>
</dbReference>
<feature type="compositionally biased region" description="Low complexity" evidence="7">
    <location>
        <begin position="168"/>
        <end position="188"/>
    </location>
</feature>
<feature type="domain" description="Helicase ATP-binding" evidence="8">
    <location>
        <begin position="630"/>
        <end position="810"/>
    </location>
</feature>
<dbReference type="CDD" id="cd17917">
    <property type="entry name" value="DEXHc_RHA-like"/>
    <property type="match status" value="1"/>
</dbReference>
<feature type="compositionally biased region" description="Basic and acidic residues" evidence="7">
    <location>
        <begin position="507"/>
        <end position="519"/>
    </location>
</feature>
<keyword evidence="3" id="KW-0378">Hydrolase</keyword>
<comment type="caution">
    <text evidence="10">The sequence shown here is derived from an EMBL/GenBank/DDBJ whole genome shotgun (WGS) entry which is preliminary data.</text>
</comment>
<dbReference type="InterPro" id="IPR048333">
    <property type="entry name" value="HA2_WH"/>
</dbReference>
<dbReference type="PROSITE" id="PS51194">
    <property type="entry name" value="HELICASE_CTER"/>
    <property type="match status" value="1"/>
</dbReference>
<feature type="region of interest" description="Disordered" evidence="7">
    <location>
        <begin position="861"/>
        <end position="900"/>
    </location>
</feature>
<dbReference type="Pfam" id="PF00270">
    <property type="entry name" value="DEAD"/>
    <property type="match status" value="1"/>
</dbReference>
<evidence type="ECO:0000313" key="10">
    <source>
        <dbReference type="EMBL" id="KAJ0407913.1"/>
    </source>
</evidence>
<organism evidence="10 11">
    <name type="scientific">Pythium insidiosum</name>
    <name type="common">Pythiosis disease agent</name>
    <dbReference type="NCBI Taxonomy" id="114742"/>
    <lineage>
        <taxon>Eukaryota</taxon>
        <taxon>Sar</taxon>
        <taxon>Stramenopiles</taxon>
        <taxon>Oomycota</taxon>
        <taxon>Peronosporomycetes</taxon>
        <taxon>Pythiales</taxon>
        <taxon>Pythiaceae</taxon>
        <taxon>Pythium</taxon>
    </lineage>
</organism>
<dbReference type="PROSITE" id="PS00690">
    <property type="entry name" value="DEAH_ATP_HELICASE"/>
    <property type="match status" value="1"/>
</dbReference>
<dbReference type="SUPFAM" id="SSF52540">
    <property type="entry name" value="P-loop containing nucleoside triphosphate hydrolases"/>
    <property type="match status" value="1"/>
</dbReference>
<evidence type="ECO:0000256" key="5">
    <source>
        <dbReference type="ARBA" id="ARBA00022840"/>
    </source>
</evidence>
<dbReference type="SMART" id="SM00847">
    <property type="entry name" value="HA2"/>
    <property type="match status" value="1"/>
</dbReference>
<dbReference type="GO" id="GO:0005524">
    <property type="term" value="F:ATP binding"/>
    <property type="evidence" value="ECO:0007669"/>
    <property type="project" value="UniProtKB-KW"/>
</dbReference>
<evidence type="ECO:0000256" key="6">
    <source>
        <dbReference type="ARBA" id="ARBA00047984"/>
    </source>
</evidence>
<dbReference type="SMART" id="SM00490">
    <property type="entry name" value="HELICc"/>
    <property type="match status" value="1"/>
</dbReference>
<dbReference type="Pfam" id="PF04408">
    <property type="entry name" value="WHD_HA2"/>
    <property type="match status" value="1"/>
</dbReference>
<dbReference type="InterPro" id="IPR011545">
    <property type="entry name" value="DEAD/DEAH_box_helicase_dom"/>
</dbReference>
<sequence length="1505" mass="163607">MAMATTQEATSKYVAESLELPLPLEQRCHEQLLEAARAAQRRRLRPHAPHDVRRGDRTRKRIARAVTVLRDDYEVPDELIREALRYSNTWEDALTFLALQRTSDALPASLRAAPQAAEERGETGDVAALDVVSANPRAAESERSAENAAEPTDDWEDAAPQPDEQLQESSAPTPTPAPAAADSEASDAAMSWTQRYLLQLAQEEELERQREKEEAALSPEARALRDLEAQFAALEDAMRQSQADGKLTKKKKKALSQDLQALRLRLVGMGWNEAQYRQSRRGAESEAPAASSQPAAQPKEPAQATPDEVEDDDESYGSALFATDASAPPAAAATCSSQPAASKASSSSSPPVLATFSPSSCASWTGKTPRELLADHCRRHKWQRPQFKKLSTSRQVHRYGVVVDGGKNGTRHEFAASEELFPVRDGFRSIDEAKDVVATVALYALSPQLPLYGMMPPPYRALWLSWEEAKRAAAEASASAVQSEFDAFVDAILNDVPEELATAADCADAKPEKTAEKGDAPVTVLATPAQPSDERGALSDWDVDDWDADLSDGEEGEGKGAGAEQSRAQEAEEQAEEDEEEEEEEESEETKARSQEIRRIFDRHAGSRRARELQATRQSLPIASFQSDVLAALEQHDVVLISGETGCGKSTQVPQFVLEDMVRSRGAGARCQIVCTQPRRLAAMSLAERVSAELGEPAMGQRDSLCGFQIRLEQRTTRHTRLLFCTTGVLLRRLQDPRTLAADVSHVIVDEVHERDVQSDVLLSMLRAFLAEQSRQPRRRRRLKVVLMSATLQAERFQQYFGGAARCPMLQVPGRTFPVQELFLEDVLERTAFELDDESPCRRAVDAAGEQACARVTVSGRGGSSYSQRVTWDRSPAGSARPTGGREREHEHEHEGSRYSARTRQTLARLDERVINYELIELLLEQLVTTDVPAWLSDASPSAAILVFLPGLQEISTLLDALAANRVLRAAGDALAMQLECLPLHSSLSPEDQRRVFDLAPARGFARKLRIIAATNVAETSLTIEDVKAVVDSGRAKEMRHDSAARTSVLEEVWVSRANAKQRLGRAGRTSGGVCFRLFSRETARAAMAAQPVPELLRAPLTSLCLQIKSLGVAGSCAAFLDGCLDAPRASSVADALQELHAIGALASSSSSSSSDGVDDDNNSGETLTPLGRQLARLPVDVRVGKLLLLGAIWGALDVVALCAAVLETKSPFVAPFGRQRDMQAARERFVVGASDVLTDVHALLAWRRVPARDEPAFCRAHFLSRRALVETHKLAQHLHALVAPQLRVAAGQRARDAVSLSPATVALCSALLVAALSPNVLTVDAGASSPSRLALRDGRRDVAFVHPSSVNAASRARAALSAATLAVSPCFSFAVKLHTSQVFVPASSLALPTALCLFAGAMDVVLPRQRALGDVTLVLDGWLSLRARSLRSAVLLQELRGVVQRVTQRELEAPDSGDGRDDALPPRETVVALVTELLLAELELRDRHRVLTKQLDRASSSLSR</sequence>
<dbReference type="Gene3D" id="1.20.120.1080">
    <property type="match status" value="1"/>
</dbReference>
<evidence type="ECO:0000259" key="8">
    <source>
        <dbReference type="PROSITE" id="PS51192"/>
    </source>
</evidence>
<feature type="compositionally biased region" description="Basic and acidic residues" evidence="7">
    <location>
        <begin position="884"/>
        <end position="897"/>
    </location>
</feature>
<feature type="compositionally biased region" description="Basic and acidic residues" evidence="7">
    <location>
        <begin position="589"/>
        <end position="614"/>
    </location>
</feature>
<dbReference type="PROSITE" id="PS51192">
    <property type="entry name" value="HELICASE_ATP_BIND_1"/>
    <property type="match status" value="1"/>
</dbReference>
<dbReference type="InterPro" id="IPR056328">
    <property type="entry name" value="DSRM_DHX29"/>
</dbReference>
<feature type="domain" description="Helicase C-terminal" evidence="9">
    <location>
        <begin position="931"/>
        <end position="1112"/>
    </location>
</feature>
<dbReference type="GO" id="GO:0003724">
    <property type="term" value="F:RNA helicase activity"/>
    <property type="evidence" value="ECO:0007669"/>
    <property type="project" value="UniProtKB-EC"/>
</dbReference>
<dbReference type="PANTHER" id="PTHR18934:SF145">
    <property type="entry name" value="ATP-DEPENDENT RNA HELICASE DHX57-RELATED"/>
    <property type="match status" value="1"/>
</dbReference>
<reference evidence="10" key="1">
    <citation type="submission" date="2021-12" db="EMBL/GenBank/DDBJ databases">
        <title>Prjna785345.</title>
        <authorList>
            <person name="Rujirawat T."/>
            <person name="Krajaejun T."/>
        </authorList>
    </citation>
    <scope>NUCLEOTIDE SEQUENCE</scope>
    <source>
        <strain evidence="10">Pi057C3</strain>
    </source>
</reference>
<feature type="compositionally biased region" description="Acidic residues" evidence="7">
    <location>
        <begin position="571"/>
        <end position="588"/>
    </location>
</feature>
<name>A0AAD5LS82_PYTIN</name>
<evidence type="ECO:0000313" key="11">
    <source>
        <dbReference type="Proteomes" id="UP001209570"/>
    </source>
</evidence>
<dbReference type="Gene3D" id="3.40.50.300">
    <property type="entry name" value="P-loop containing nucleotide triphosphate hydrolases"/>
    <property type="match status" value="2"/>
</dbReference>
<evidence type="ECO:0000256" key="3">
    <source>
        <dbReference type="ARBA" id="ARBA00022801"/>
    </source>
</evidence>
<keyword evidence="5" id="KW-0067">ATP-binding</keyword>
<dbReference type="Pfam" id="PF00271">
    <property type="entry name" value="Helicase_C"/>
    <property type="match status" value="1"/>
</dbReference>
<dbReference type="Pfam" id="PF24385">
    <property type="entry name" value="DSRM_DHX29"/>
    <property type="match status" value="1"/>
</dbReference>
<keyword evidence="4" id="KW-0347">Helicase</keyword>
<dbReference type="InterPro" id="IPR007502">
    <property type="entry name" value="Helicase-assoc_dom"/>
</dbReference>
<dbReference type="GO" id="GO:0016787">
    <property type="term" value="F:hydrolase activity"/>
    <property type="evidence" value="ECO:0007669"/>
    <property type="project" value="UniProtKB-KW"/>
</dbReference>
<feature type="region of interest" description="Disordered" evidence="7">
    <location>
        <begin position="135"/>
        <end position="188"/>
    </location>
</feature>
<dbReference type="PANTHER" id="PTHR18934">
    <property type="entry name" value="ATP-DEPENDENT RNA HELICASE"/>
    <property type="match status" value="1"/>
</dbReference>
<evidence type="ECO:0000256" key="4">
    <source>
        <dbReference type="ARBA" id="ARBA00022806"/>
    </source>
</evidence>
<keyword evidence="11" id="KW-1185">Reference proteome</keyword>
<dbReference type="CDD" id="cd18791">
    <property type="entry name" value="SF2_C_RHA"/>
    <property type="match status" value="1"/>
</dbReference>
<feature type="compositionally biased region" description="Low complexity" evidence="7">
    <location>
        <begin position="285"/>
        <end position="304"/>
    </location>
</feature>
<proteinExistence type="predicted"/>
<evidence type="ECO:0000256" key="1">
    <source>
        <dbReference type="ARBA" id="ARBA00012552"/>
    </source>
</evidence>
<accession>A0AAD5LS82</accession>
<comment type="catalytic activity">
    <reaction evidence="6">
        <text>ATP + H2O = ADP + phosphate + H(+)</text>
        <dbReference type="Rhea" id="RHEA:13065"/>
        <dbReference type="ChEBI" id="CHEBI:15377"/>
        <dbReference type="ChEBI" id="CHEBI:15378"/>
        <dbReference type="ChEBI" id="CHEBI:30616"/>
        <dbReference type="ChEBI" id="CHEBI:43474"/>
        <dbReference type="ChEBI" id="CHEBI:456216"/>
        <dbReference type="EC" id="3.6.4.13"/>
    </reaction>
</comment>
<gene>
    <name evidence="10" type="ORF">P43SY_009200</name>
</gene>
<dbReference type="InterPro" id="IPR001650">
    <property type="entry name" value="Helicase_C-like"/>
</dbReference>
<evidence type="ECO:0000259" key="9">
    <source>
        <dbReference type="PROSITE" id="PS51194"/>
    </source>
</evidence>
<protein>
    <recommendedName>
        <fullName evidence="1">RNA helicase</fullName>
        <ecNumber evidence="1">3.6.4.13</ecNumber>
    </recommendedName>
</protein>
<dbReference type="InterPro" id="IPR027417">
    <property type="entry name" value="P-loop_NTPase"/>
</dbReference>
<dbReference type="EC" id="3.6.4.13" evidence="1"/>
<feature type="region of interest" description="Disordered" evidence="7">
    <location>
        <begin position="504"/>
        <end position="615"/>
    </location>
</feature>
<dbReference type="EMBL" id="JAKCXM010000016">
    <property type="protein sequence ID" value="KAJ0407913.1"/>
    <property type="molecule type" value="Genomic_DNA"/>
</dbReference>
<evidence type="ECO:0000256" key="2">
    <source>
        <dbReference type="ARBA" id="ARBA00022741"/>
    </source>
</evidence>
<dbReference type="InterPro" id="IPR002464">
    <property type="entry name" value="DNA/RNA_helicase_DEAH_CS"/>
</dbReference>
<dbReference type="InterPro" id="IPR014001">
    <property type="entry name" value="Helicase_ATP-bd"/>
</dbReference>
<evidence type="ECO:0000256" key="7">
    <source>
        <dbReference type="SAM" id="MobiDB-lite"/>
    </source>
</evidence>